<dbReference type="OrthoDB" id="10502061at2759"/>
<proteinExistence type="predicted"/>
<protein>
    <submittedName>
        <fullName evidence="2">Uncharacterized protein</fullName>
    </submittedName>
</protein>
<dbReference type="STRING" id="675120.N1PDE7"/>
<evidence type="ECO:0000313" key="2">
    <source>
        <dbReference type="EMBL" id="EME40623.1"/>
    </source>
</evidence>
<organism evidence="2 3">
    <name type="scientific">Dothistroma septosporum (strain NZE10 / CBS 128990)</name>
    <name type="common">Red band needle blight fungus</name>
    <name type="synonym">Mycosphaerella pini</name>
    <dbReference type="NCBI Taxonomy" id="675120"/>
    <lineage>
        <taxon>Eukaryota</taxon>
        <taxon>Fungi</taxon>
        <taxon>Dikarya</taxon>
        <taxon>Ascomycota</taxon>
        <taxon>Pezizomycotina</taxon>
        <taxon>Dothideomycetes</taxon>
        <taxon>Dothideomycetidae</taxon>
        <taxon>Mycosphaerellales</taxon>
        <taxon>Mycosphaerellaceae</taxon>
        <taxon>Dothistroma</taxon>
    </lineage>
</organism>
<reference evidence="2 3" key="2">
    <citation type="journal article" date="2012" name="PLoS Pathog.">
        <title>Diverse lifestyles and strategies of plant pathogenesis encoded in the genomes of eighteen Dothideomycetes fungi.</title>
        <authorList>
            <person name="Ohm R.A."/>
            <person name="Feau N."/>
            <person name="Henrissat B."/>
            <person name="Schoch C.L."/>
            <person name="Horwitz B.A."/>
            <person name="Barry K.W."/>
            <person name="Condon B.J."/>
            <person name="Copeland A.C."/>
            <person name="Dhillon B."/>
            <person name="Glaser F."/>
            <person name="Hesse C.N."/>
            <person name="Kosti I."/>
            <person name="LaButti K."/>
            <person name="Lindquist E.A."/>
            <person name="Lucas S."/>
            <person name="Salamov A.A."/>
            <person name="Bradshaw R.E."/>
            <person name="Ciuffetti L."/>
            <person name="Hamelin R.C."/>
            <person name="Kema G.H.J."/>
            <person name="Lawrence C."/>
            <person name="Scott J.A."/>
            <person name="Spatafora J.W."/>
            <person name="Turgeon B.G."/>
            <person name="de Wit P.J.G.M."/>
            <person name="Zhong S."/>
            <person name="Goodwin S.B."/>
            <person name="Grigoriev I.V."/>
        </authorList>
    </citation>
    <scope>NUCLEOTIDE SEQUENCE [LARGE SCALE GENOMIC DNA]</scope>
    <source>
        <strain evidence="3">NZE10 / CBS 128990</strain>
    </source>
</reference>
<keyword evidence="3" id="KW-1185">Reference proteome</keyword>
<feature type="region of interest" description="Disordered" evidence="1">
    <location>
        <begin position="1"/>
        <end position="21"/>
    </location>
</feature>
<feature type="compositionally biased region" description="Basic and acidic residues" evidence="1">
    <location>
        <begin position="68"/>
        <end position="88"/>
    </location>
</feature>
<sequence>MTEKAQESATSPGRSIQPPAGAEGFGNSAALCWSIQWGLIDIDLFTWVLSPASSSFKNLIVVERLSWDPSEKQTRPRETKMQPTRDHLGPASPTSPITPTRPDPCSQYTDLMITDENLDQTPPPAYGDIYGEICIEKDGMGTSACVTDDGRVDI</sequence>
<feature type="region of interest" description="Disordered" evidence="1">
    <location>
        <begin position="68"/>
        <end position="105"/>
    </location>
</feature>
<dbReference type="EMBL" id="KB446543">
    <property type="protein sequence ID" value="EME40623.1"/>
    <property type="molecule type" value="Genomic_DNA"/>
</dbReference>
<name>N1PDE7_DOTSN</name>
<dbReference type="Proteomes" id="UP000016933">
    <property type="component" value="Unassembled WGS sequence"/>
</dbReference>
<evidence type="ECO:0000313" key="3">
    <source>
        <dbReference type="Proteomes" id="UP000016933"/>
    </source>
</evidence>
<gene>
    <name evidence="2" type="ORF">DOTSEDRAFT_82227</name>
</gene>
<accession>N1PDE7</accession>
<dbReference type="AlphaFoldDB" id="N1PDE7"/>
<reference evidence="3" key="1">
    <citation type="journal article" date="2012" name="PLoS Genet.">
        <title>The genomes of the fungal plant pathogens Cladosporium fulvum and Dothistroma septosporum reveal adaptation to different hosts and lifestyles but also signatures of common ancestry.</title>
        <authorList>
            <person name="de Wit P.J.G.M."/>
            <person name="van der Burgt A."/>
            <person name="Oekmen B."/>
            <person name="Stergiopoulos I."/>
            <person name="Abd-Elsalam K.A."/>
            <person name="Aerts A.L."/>
            <person name="Bahkali A.H."/>
            <person name="Beenen H.G."/>
            <person name="Chettri P."/>
            <person name="Cox M.P."/>
            <person name="Datema E."/>
            <person name="de Vries R.P."/>
            <person name="Dhillon B."/>
            <person name="Ganley A.R."/>
            <person name="Griffiths S.A."/>
            <person name="Guo Y."/>
            <person name="Hamelin R.C."/>
            <person name="Henrissat B."/>
            <person name="Kabir M.S."/>
            <person name="Jashni M.K."/>
            <person name="Kema G."/>
            <person name="Klaubauf S."/>
            <person name="Lapidus A."/>
            <person name="Levasseur A."/>
            <person name="Lindquist E."/>
            <person name="Mehrabi R."/>
            <person name="Ohm R.A."/>
            <person name="Owen T.J."/>
            <person name="Salamov A."/>
            <person name="Schwelm A."/>
            <person name="Schijlen E."/>
            <person name="Sun H."/>
            <person name="van den Burg H.A."/>
            <person name="van Ham R.C.H.J."/>
            <person name="Zhang S."/>
            <person name="Goodwin S.B."/>
            <person name="Grigoriev I.V."/>
            <person name="Collemare J."/>
            <person name="Bradshaw R.E."/>
        </authorList>
    </citation>
    <scope>NUCLEOTIDE SEQUENCE [LARGE SCALE GENOMIC DNA]</scope>
    <source>
        <strain evidence="3">NZE10 / CBS 128990</strain>
    </source>
</reference>
<dbReference type="HOGENOM" id="CLU_1704204_0_0_1"/>
<evidence type="ECO:0000256" key="1">
    <source>
        <dbReference type="SAM" id="MobiDB-lite"/>
    </source>
</evidence>